<dbReference type="AlphaFoldDB" id="A0A4S4LA52"/>
<feature type="region of interest" description="Disordered" evidence="1">
    <location>
        <begin position="382"/>
        <end position="429"/>
    </location>
</feature>
<name>A0A4S4LA52_9AGAM</name>
<proteinExistence type="predicted"/>
<feature type="compositionally biased region" description="Polar residues" evidence="1">
    <location>
        <begin position="252"/>
        <end position="268"/>
    </location>
</feature>
<keyword evidence="3" id="KW-1185">Reference proteome</keyword>
<organism evidence="2 3">
    <name type="scientific">Bondarzewia mesenterica</name>
    <dbReference type="NCBI Taxonomy" id="1095465"/>
    <lineage>
        <taxon>Eukaryota</taxon>
        <taxon>Fungi</taxon>
        <taxon>Dikarya</taxon>
        <taxon>Basidiomycota</taxon>
        <taxon>Agaricomycotina</taxon>
        <taxon>Agaricomycetes</taxon>
        <taxon>Russulales</taxon>
        <taxon>Bondarzewiaceae</taxon>
        <taxon>Bondarzewia</taxon>
    </lineage>
</organism>
<feature type="region of interest" description="Disordered" evidence="1">
    <location>
        <begin position="201"/>
        <end position="268"/>
    </location>
</feature>
<protein>
    <submittedName>
        <fullName evidence="2">Uncharacterized protein</fullName>
    </submittedName>
</protein>
<evidence type="ECO:0000313" key="2">
    <source>
        <dbReference type="EMBL" id="THH06530.1"/>
    </source>
</evidence>
<sequence>MRMPTQQRDSFRGPKSSVKALRQSGCAKQRRLAASLEAAAECRPVQYQTRTARYGTTAAVTASTCCPRPIEHAKPRLVRRRPFLVVTDYVRPMNSRKAPLTAAPVAGIHLRFLSIVVFEFQVGLAIDFAKIGNHPTRRDPSANCELTGSDSSSLNAQPKHRRSALIIYLDVHTTLAIIISSSSQTLRREPHPYFDMIVSPRYQRNEPDPSCNKASREQHSPPGRPDAPPREGPTKSKTSRGSRSSRAPDFSASKNSGAPTRSCPTRTTYKVKRWPQINHIDDAPPCNEYDEDGTMMSCSRCVPPVPPLAAARISVIALVLLLFSSYQNYRRPVISETCTSRLENPTCHASPMLECMLRSQSPSHRVDRPSCLDPVYTRNTAPSTHLARARRSILESPPNINQTSSSSSTGRVPGSQRRKHIPVRDKRAERMKRAVTTRNLHVLSPRRRKWTERHDIRERKFLEASFDTPVDIMPFLRRVLATSVAPLVELSTAAGLKLIRMVGVFLWRHPDFHLLDWLVRPFCTSLPFFIPAAKIRWYPW</sequence>
<reference evidence="2 3" key="1">
    <citation type="submission" date="2019-02" db="EMBL/GenBank/DDBJ databases">
        <title>Genome sequencing of the rare red list fungi Bondarzewia mesenterica.</title>
        <authorList>
            <person name="Buettner E."/>
            <person name="Kellner H."/>
        </authorList>
    </citation>
    <scope>NUCLEOTIDE SEQUENCE [LARGE SCALE GENOMIC DNA]</scope>
    <source>
        <strain evidence="2 3">DSM 108281</strain>
    </source>
</reference>
<feature type="region of interest" description="Disordered" evidence="1">
    <location>
        <begin position="1"/>
        <end position="22"/>
    </location>
</feature>
<comment type="caution">
    <text evidence="2">The sequence shown here is derived from an EMBL/GenBank/DDBJ whole genome shotgun (WGS) entry which is preliminary data.</text>
</comment>
<evidence type="ECO:0000313" key="3">
    <source>
        <dbReference type="Proteomes" id="UP000310158"/>
    </source>
</evidence>
<feature type="compositionally biased region" description="Polar residues" evidence="1">
    <location>
        <begin position="144"/>
        <end position="156"/>
    </location>
</feature>
<feature type="compositionally biased region" description="Low complexity" evidence="1">
    <location>
        <begin position="235"/>
        <end position="245"/>
    </location>
</feature>
<accession>A0A4S4LA52</accession>
<evidence type="ECO:0000256" key="1">
    <source>
        <dbReference type="SAM" id="MobiDB-lite"/>
    </source>
</evidence>
<gene>
    <name evidence="2" type="ORF">EW146_g9587</name>
</gene>
<dbReference type="EMBL" id="SGPL01000869">
    <property type="protein sequence ID" value="THH06530.1"/>
    <property type="molecule type" value="Genomic_DNA"/>
</dbReference>
<feature type="region of interest" description="Disordered" evidence="1">
    <location>
        <begin position="137"/>
        <end position="157"/>
    </location>
</feature>
<dbReference type="Proteomes" id="UP000310158">
    <property type="component" value="Unassembled WGS sequence"/>
</dbReference>